<sequence>MCYGMNCGREGAMGTCSNPLNCILRDMAMGEEEHFAAQQRRDALFAEARLLCPNCLGQGERRELAYADGLFTCPECEAVCDAEELLDTYEYVKATCPADAPTVDAFIATLAQGRAA</sequence>
<dbReference type="AlphaFoldDB" id="A0A9D1R1I5"/>
<evidence type="ECO:0000313" key="1">
    <source>
        <dbReference type="EMBL" id="HIW78382.1"/>
    </source>
</evidence>
<organism evidence="1 2">
    <name type="scientific">Candidatus Bilophila faecipullorum</name>
    <dbReference type="NCBI Taxonomy" id="2838482"/>
    <lineage>
        <taxon>Bacteria</taxon>
        <taxon>Pseudomonadati</taxon>
        <taxon>Thermodesulfobacteriota</taxon>
        <taxon>Desulfovibrionia</taxon>
        <taxon>Desulfovibrionales</taxon>
        <taxon>Desulfovibrionaceae</taxon>
        <taxon>Bilophila</taxon>
    </lineage>
</organism>
<reference evidence="1" key="1">
    <citation type="journal article" date="2021" name="PeerJ">
        <title>Extensive microbial diversity within the chicken gut microbiome revealed by metagenomics and culture.</title>
        <authorList>
            <person name="Gilroy R."/>
            <person name="Ravi A."/>
            <person name="Getino M."/>
            <person name="Pursley I."/>
            <person name="Horton D.L."/>
            <person name="Alikhan N.F."/>
            <person name="Baker D."/>
            <person name="Gharbi K."/>
            <person name="Hall N."/>
            <person name="Watson M."/>
            <person name="Adriaenssens E.M."/>
            <person name="Foster-Nyarko E."/>
            <person name="Jarju S."/>
            <person name="Secka A."/>
            <person name="Antonio M."/>
            <person name="Oren A."/>
            <person name="Chaudhuri R.R."/>
            <person name="La Ragione R."/>
            <person name="Hildebrand F."/>
            <person name="Pallen M.J."/>
        </authorList>
    </citation>
    <scope>NUCLEOTIDE SEQUENCE</scope>
    <source>
        <strain evidence="1">ChiSxjej5B17-1746</strain>
    </source>
</reference>
<name>A0A9D1R1I5_9BACT</name>
<reference evidence="1" key="2">
    <citation type="submission" date="2021-04" db="EMBL/GenBank/DDBJ databases">
        <authorList>
            <person name="Gilroy R."/>
        </authorList>
    </citation>
    <scope>NUCLEOTIDE SEQUENCE</scope>
    <source>
        <strain evidence="1">ChiSxjej5B17-1746</strain>
    </source>
</reference>
<dbReference type="EMBL" id="DXGI01000159">
    <property type="protein sequence ID" value="HIW78382.1"/>
    <property type="molecule type" value="Genomic_DNA"/>
</dbReference>
<protein>
    <submittedName>
        <fullName evidence="1">Uncharacterized protein</fullName>
    </submittedName>
</protein>
<accession>A0A9D1R1I5</accession>
<comment type="caution">
    <text evidence="1">The sequence shown here is derived from an EMBL/GenBank/DDBJ whole genome shotgun (WGS) entry which is preliminary data.</text>
</comment>
<dbReference type="Proteomes" id="UP000824264">
    <property type="component" value="Unassembled WGS sequence"/>
</dbReference>
<proteinExistence type="predicted"/>
<evidence type="ECO:0000313" key="2">
    <source>
        <dbReference type="Proteomes" id="UP000824264"/>
    </source>
</evidence>
<gene>
    <name evidence="1" type="ORF">H9874_04460</name>
</gene>